<dbReference type="InterPro" id="IPR036390">
    <property type="entry name" value="WH_DNA-bd_sf"/>
</dbReference>
<evidence type="ECO:0000259" key="1">
    <source>
        <dbReference type="PROSITE" id="PS50995"/>
    </source>
</evidence>
<dbReference type="InterPro" id="IPR039422">
    <property type="entry name" value="MarR/SlyA-like"/>
</dbReference>
<dbReference type="InterPro" id="IPR000835">
    <property type="entry name" value="HTH_MarR-typ"/>
</dbReference>
<name>A0ABW3HBJ4_9SPHN</name>
<protein>
    <submittedName>
        <fullName evidence="2">MarR family transcriptional regulator</fullName>
    </submittedName>
</protein>
<dbReference type="EMBL" id="JBHTJG010000010">
    <property type="protein sequence ID" value="MFD0948152.1"/>
    <property type="molecule type" value="Genomic_DNA"/>
</dbReference>
<dbReference type="SUPFAM" id="SSF46785">
    <property type="entry name" value="Winged helix' DNA-binding domain"/>
    <property type="match status" value="1"/>
</dbReference>
<dbReference type="InterPro" id="IPR036388">
    <property type="entry name" value="WH-like_DNA-bd_sf"/>
</dbReference>
<keyword evidence="3" id="KW-1185">Reference proteome</keyword>
<evidence type="ECO:0000313" key="2">
    <source>
        <dbReference type="EMBL" id="MFD0948152.1"/>
    </source>
</evidence>
<accession>A0ABW3HBJ4</accession>
<gene>
    <name evidence="2" type="ORF">ACFQ1E_17550</name>
</gene>
<dbReference type="RefSeq" id="WP_264945998.1">
    <property type="nucleotide sequence ID" value="NZ_JAPDRA010000010.1"/>
</dbReference>
<dbReference type="PANTHER" id="PTHR33164:SF43">
    <property type="entry name" value="HTH-TYPE TRANSCRIPTIONAL REPRESSOR YETL"/>
    <property type="match status" value="1"/>
</dbReference>
<evidence type="ECO:0000313" key="3">
    <source>
        <dbReference type="Proteomes" id="UP001596977"/>
    </source>
</evidence>
<dbReference type="Pfam" id="PF12802">
    <property type="entry name" value="MarR_2"/>
    <property type="match status" value="1"/>
</dbReference>
<proteinExistence type="predicted"/>
<dbReference type="Proteomes" id="UP001596977">
    <property type="component" value="Unassembled WGS sequence"/>
</dbReference>
<reference evidence="3" key="1">
    <citation type="journal article" date="2019" name="Int. J. Syst. Evol. Microbiol.">
        <title>The Global Catalogue of Microorganisms (GCM) 10K type strain sequencing project: providing services to taxonomists for standard genome sequencing and annotation.</title>
        <authorList>
            <consortium name="The Broad Institute Genomics Platform"/>
            <consortium name="The Broad Institute Genome Sequencing Center for Infectious Disease"/>
            <person name="Wu L."/>
            <person name="Ma J."/>
        </authorList>
    </citation>
    <scope>NUCLEOTIDE SEQUENCE [LARGE SCALE GENOMIC DNA]</scope>
    <source>
        <strain evidence="3">CCUG 62982</strain>
    </source>
</reference>
<comment type="caution">
    <text evidence="2">The sequence shown here is derived from an EMBL/GenBank/DDBJ whole genome shotgun (WGS) entry which is preliminary data.</text>
</comment>
<dbReference type="PANTHER" id="PTHR33164">
    <property type="entry name" value="TRANSCRIPTIONAL REGULATOR, MARR FAMILY"/>
    <property type="match status" value="1"/>
</dbReference>
<dbReference type="PROSITE" id="PS50995">
    <property type="entry name" value="HTH_MARR_2"/>
    <property type="match status" value="1"/>
</dbReference>
<feature type="domain" description="HTH marR-type" evidence="1">
    <location>
        <begin position="1"/>
        <end position="117"/>
    </location>
</feature>
<dbReference type="Gene3D" id="1.10.10.10">
    <property type="entry name" value="Winged helix-like DNA-binding domain superfamily/Winged helix DNA-binding domain"/>
    <property type="match status" value="1"/>
</dbReference>
<sequence>MIDQFSRFAGSYRDLARVSDAVLGVIQQGRADLSLRQIAILLTLVLDPGPHTVRGLAARLCVCKPVITRALNRLGELGFAAREMDPRDKRNRMVSIQPAGADWLAALFDLQAEGAAG</sequence>
<organism evidence="2 3">
    <name type="scientific">Sphingomonas canadensis</name>
    <dbReference type="NCBI Taxonomy" id="1219257"/>
    <lineage>
        <taxon>Bacteria</taxon>
        <taxon>Pseudomonadati</taxon>
        <taxon>Pseudomonadota</taxon>
        <taxon>Alphaproteobacteria</taxon>
        <taxon>Sphingomonadales</taxon>
        <taxon>Sphingomonadaceae</taxon>
        <taxon>Sphingomonas</taxon>
    </lineage>
</organism>